<dbReference type="Proteomes" id="UP000626109">
    <property type="component" value="Unassembled WGS sequence"/>
</dbReference>
<dbReference type="GO" id="GO:0003723">
    <property type="term" value="F:RNA binding"/>
    <property type="evidence" value="ECO:0007669"/>
    <property type="project" value="InterPro"/>
</dbReference>
<dbReference type="SUPFAM" id="SSF55120">
    <property type="entry name" value="Pseudouridine synthase"/>
    <property type="match status" value="1"/>
</dbReference>
<dbReference type="AlphaFoldDB" id="A0A813I286"/>
<proteinExistence type="predicted"/>
<evidence type="ECO:0000313" key="3">
    <source>
        <dbReference type="Proteomes" id="UP000626109"/>
    </source>
</evidence>
<feature type="region of interest" description="Disordered" evidence="1">
    <location>
        <begin position="24"/>
        <end position="55"/>
    </location>
</feature>
<evidence type="ECO:0000256" key="1">
    <source>
        <dbReference type="SAM" id="MobiDB-lite"/>
    </source>
</evidence>
<organism evidence="2 3">
    <name type="scientific">Polarella glacialis</name>
    <name type="common">Dinoflagellate</name>
    <dbReference type="NCBI Taxonomy" id="89957"/>
    <lineage>
        <taxon>Eukaryota</taxon>
        <taxon>Sar</taxon>
        <taxon>Alveolata</taxon>
        <taxon>Dinophyceae</taxon>
        <taxon>Suessiales</taxon>
        <taxon>Suessiaceae</taxon>
        <taxon>Polarella</taxon>
    </lineage>
</organism>
<dbReference type="EMBL" id="CAJNNW010002259">
    <property type="protein sequence ID" value="CAE8644077.1"/>
    <property type="molecule type" value="Genomic_DNA"/>
</dbReference>
<dbReference type="Gene3D" id="3.30.2350.10">
    <property type="entry name" value="Pseudouridine synthase"/>
    <property type="match status" value="1"/>
</dbReference>
<evidence type="ECO:0000313" key="2">
    <source>
        <dbReference type="EMBL" id="CAE8644077.1"/>
    </source>
</evidence>
<accession>A0A813I286</accession>
<feature type="compositionally biased region" description="Low complexity" evidence="1">
    <location>
        <begin position="24"/>
        <end position="39"/>
    </location>
</feature>
<protein>
    <submittedName>
        <fullName evidence="2">Uncharacterized protein</fullName>
    </submittedName>
</protein>
<dbReference type="GO" id="GO:0009982">
    <property type="term" value="F:pseudouridine synthase activity"/>
    <property type="evidence" value="ECO:0007669"/>
    <property type="project" value="InterPro"/>
</dbReference>
<comment type="caution">
    <text evidence="2">The sequence shown here is derived from an EMBL/GenBank/DDBJ whole genome shotgun (WGS) entry which is preliminary data.</text>
</comment>
<reference evidence="2" key="1">
    <citation type="submission" date="2021-02" db="EMBL/GenBank/DDBJ databases">
        <authorList>
            <person name="Dougan E. K."/>
            <person name="Rhodes N."/>
            <person name="Thang M."/>
            <person name="Chan C."/>
        </authorList>
    </citation>
    <scope>NUCLEOTIDE SEQUENCE</scope>
</reference>
<dbReference type="GO" id="GO:0001522">
    <property type="term" value="P:pseudouridine synthesis"/>
    <property type="evidence" value="ECO:0007669"/>
    <property type="project" value="InterPro"/>
</dbReference>
<sequence length="845" mass="92208">MLWIGAARACQLCVEKRLVGSPYNNNNNKNNYNNKNNNNHASEDRVVDSAPGPSDRRVGAVGESCAGALLFARLGDGGLRGSCSVLLLGPGSGASEPRCHVITVTAEDLRGAVSEAEVLACIHDLTQASEALPLLPAVAALAAGASAPIAFLDETAEEDWSWTAPELAETIVCLGVHEDFVEEISAVRAAAGASACRDALLGPVALHSSACLHLLASVRPGRPRAPLAPVRPVIVQFGSAPRAASARSFRRTLPRRQPIRFVLALPGPPLETAASRAEVHQAIVASCLVSKSVYDERDTQLTIAWPAACGMRAVTVDRTLLSRSETKVLPAEQPVLQAFQEQLAECEESLETVLAAIVTECSRLSFGHPVCTRVVEGDSACWPTWDVQESWPTDPPIVLFLHWPGALPFPEAASVVVPGGSVGRLVVVLQHWHTLGILAANLTPRVELPSRGVLELLADVAPLVPRSREDVQIDTLVPFHGTVLGRLRNGHVLFPDFGSAKAMCKDQRLGLHFDVLVQELHVGDVFYCTGYPGLDYNGDPVLFVKDVLAIEPGRPDKQKLDPEVLYHDTDLLVMLKPSGMNAQEDKRHLKERGTAMRVAAEHLVSAPEIEVSGPAVYSWHPCPEPQRQRRSYLLLVAGSPSATVCCAALRPKQGQPHESAETQLEVLWRGADCSLLRATVNGCERKAQVRRHMHILGFPVWGDRRFGNQRANVRCREVYGLAKPWCHLARFELWGRPFGSFFCESPPPQDLSRVLMAVGCTLEFPSSCRREVTPSSPPELLHLEHGLSIRGYIQLHGQNKSQKQSAEFVIDGPGTVVFSDGFQLRILRLLFSYRKRLRDFQWQPS</sequence>
<dbReference type="InterPro" id="IPR020103">
    <property type="entry name" value="PsdUridine_synth_cat_dom_sf"/>
</dbReference>
<gene>
    <name evidence="2" type="ORF">PGLA2088_LOCUS2732</name>
</gene>
<name>A0A813I286_POLGL</name>